<evidence type="ECO:0000259" key="6">
    <source>
        <dbReference type="Pfam" id="PF01258"/>
    </source>
</evidence>
<gene>
    <name evidence="7" type="ORF">J4E96_11005</name>
</gene>
<dbReference type="KEGG" id="psic:J4E96_11005"/>
<dbReference type="GO" id="GO:0008270">
    <property type="term" value="F:zinc ion binding"/>
    <property type="evidence" value="ECO:0007669"/>
    <property type="project" value="UniProtKB-KW"/>
</dbReference>
<keyword evidence="1" id="KW-0479">Metal-binding</keyword>
<sequence>MAAPPPGAGPGIEPGVGPPLESEVPLGAELAARRDDAVAAVDAGERDFGRLVEAARSVSTDDEHDPEGVGLAVERALVVAALERARERVARLDDALARLADGTYGRCDTCGGQIGADRLRALPATTTCIGCASAMGRRSLGG</sequence>
<evidence type="ECO:0000313" key="8">
    <source>
        <dbReference type="Proteomes" id="UP000663937"/>
    </source>
</evidence>
<dbReference type="PANTHER" id="PTHR33823">
    <property type="entry name" value="RNA POLYMERASE-BINDING TRANSCRIPTION FACTOR DKSA-RELATED"/>
    <property type="match status" value="1"/>
</dbReference>
<organism evidence="7 8">
    <name type="scientific">Pengzhenrongella sicca</name>
    <dbReference type="NCBI Taxonomy" id="2819238"/>
    <lineage>
        <taxon>Bacteria</taxon>
        <taxon>Bacillati</taxon>
        <taxon>Actinomycetota</taxon>
        <taxon>Actinomycetes</taxon>
        <taxon>Micrococcales</taxon>
        <taxon>Pengzhenrongella</taxon>
    </lineage>
</organism>
<keyword evidence="2" id="KW-0863">Zinc-finger</keyword>
<keyword evidence="3" id="KW-0862">Zinc</keyword>
<feature type="domain" description="Zinc finger DksA/TraR C4-type" evidence="6">
    <location>
        <begin position="102"/>
        <end position="133"/>
    </location>
</feature>
<dbReference type="EMBL" id="CP071868">
    <property type="protein sequence ID" value="QTE27936.1"/>
    <property type="molecule type" value="Genomic_DNA"/>
</dbReference>
<evidence type="ECO:0000256" key="2">
    <source>
        <dbReference type="ARBA" id="ARBA00022771"/>
    </source>
</evidence>
<dbReference type="InterPro" id="IPR000962">
    <property type="entry name" value="Znf_DskA_TraR"/>
</dbReference>
<dbReference type="Pfam" id="PF01258">
    <property type="entry name" value="zf-dskA_traR"/>
    <property type="match status" value="1"/>
</dbReference>
<dbReference type="PANTHER" id="PTHR33823:SF4">
    <property type="entry name" value="GENERAL STRESS PROTEIN 16O"/>
    <property type="match status" value="1"/>
</dbReference>
<dbReference type="InterPro" id="IPR020458">
    <property type="entry name" value="Znf_DskA_TraR_CS"/>
</dbReference>
<feature type="region of interest" description="Disordered" evidence="5">
    <location>
        <begin position="1"/>
        <end position="23"/>
    </location>
</feature>
<evidence type="ECO:0000256" key="5">
    <source>
        <dbReference type="SAM" id="MobiDB-lite"/>
    </source>
</evidence>
<dbReference type="Proteomes" id="UP000663937">
    <property type="component" value="Chromosome"/>
</dbReference>
<proteinExistence type="predicted"/>
<accession>A0A8A4ZBH0</accession>
<reference evidence="7" key="1">
    <citation type="submission" date="2021-03" db="EMBL/GenBank/DDBJ databases">
        <title>Pengzhenrongella sicca gen. nov., sp. nov., a new member of suborder Micrococcineae isolated from High-Arctic tundra soil.</title>
        <authorList>
            <person name="Peng F."/>
        </authorList>
    </citation>
    <scope>NUCLEOTIDE SEQUENCE</scope>
    <source>
        <strain evidence="7">LRZ-2</strain>
    </source>
</reference>
<dbReference type="RefSeq" id="WP_227422161.1">
    <property type="nucleotide sequence ID" value="NZ_CP071868.1"/>
</dbReference>
<protein>
    <submittedName>
        <fullName evidence="7">TraR/DksA family transcriptional regulator</fullName>
    </submittedName>
</protein>
<name>A0A8A4ZBH0_9MICO</name>
<evidence type="ECO:0000256" key="1">
    <source>
        <dbReference type="ARBA" id="ARBA00022723"/>
    </source>
</evidence>
<dbReference type="SUPFAM" id="SSF57716">
    <property type="entry name" value="Glucocorticoid receptor-like (DNA-binding domain)"/>
    <property type="match status" value="1"/>
</dbReference>
<dbReference type="PROSITE" id="PS51128">
    <property type="entry name" value="ZF_DKSA_2"/>
    <property type="match status" value="1"/>
</dbReference>
<dbReference type="PROSITE" id="PS01102">
    <property type="entry name" value="ZF_DKSA_1"/>
    <property type="match status" value="1"/>
</dbReference>
<feature type="zinc finger region" description="dksA C4-type" evidence="4">
    <location>
        <begin position="107"/>
        <end position="131"/>
    </location>
</feature>
<dbReference type="Gene3D" id="1.20.120.910">
    <property type="entry name" value="DksA, coiled-coil domain"/>
    <property type="match status" value="1"/>
</dbReference>
<evidence type="ECO:0000313" key="7">
    <source>
        <dbReference type="EMBL" id="QTE27936.1"/>
    </source>
</evidence>
<dbReference type="AlphaFoldDB" id="A0A8A4ZBH0"/>
<evidence type="ECO:0000256" key="3">
    <source>
        <dbReference type="ARBA" id="ARBA00022833"/>
    </source>
</evidence>
<keyword evidence="8" id="KW-1185">Reference proteome</keyword>
<evidence type="ECO:0000256" key="4">
    <source>
        <dbReference type="PROSITE-ProRule" id="PRU00510"/>
    </source>
</evidence>